<proteinExistence type="predicted"/>
<dbReference type="GO" id="GO:0016020">
    <property type="term" value="C:membrane"/>
    <property type="evidence" value="ECO:0007669"/>
    <property type="project" value="InterPro"/>
</dbReference>
<dbReference type="AlphaFoldDB" id="A0A7C5EPM0"/>
<comment type="subcellular location">
    <subcellularLocation>
        <location evidence="1">Cell membrane</location>
    </subcellularLocation>
</comment>
<comment type="caution">
    <text evidence="7">The sequence shown here is derived from an EMBL/GenBank/DDBJ whole genome shotgun (WGS) entry which is preliminary data.</text>
</comment>
<accession>A0A7C5EPM0</accession>
<evidence type="ECO:0000256" key="4">
    <source>
        <dbReference type="ARBA" id="ARBA00022989"/>
    </source>
</evidence>
<dbReference type="Pfam" id="PF04347">
    <property type="entry name" value="FliO"/>
    <property type="match status" value="1"/>
</dbReference>
<organism evidence="7">
    <name type="scientific">Desulfobacca acetoxidans</name>
    <dbReference type="NCBI Taxonomy" id="60893"/>
    <lineage>
        <taxon>Bacteria</taxon>
        <taxon>Pseudomonadati</taxon>
        <taxon>Thermodesulfobacteriota</taxon>
        <taxon>Desulfobaccia</taxon>
        <taxon>Desulfobaccales</taxon>
        <taxon>Desulfobaccaceae</taxon>
        <taxon>Desulfobacca</taxon>
    </lineage>
</organism>
<gene>
    <name evidence="7" type="ORF">ENW48_06040</name>
</gene>
<evidence type="ECO:0000256" key="5">
    <source>
        <dbReference type="ARBA" id="ARBA00023136"/>
    </source>
</evidence>
<evidence type="ECO:0000256" key="1">
    <source>
        <dbReference type="ARBA" id="ARBA00004236"/>
    </source>
</evidence>
<protein>
    <recommendedName>
        <fullName evidence="8">Flagellar protein</fullName>
    </recommendedName>
</protein>
<dbReference type="EMBL" id="DTKJ01000042">
    <property type="protein sequence ID" value="HGZ11761.1"/>
    <property type="molecule type" value="Genomic_DNA"/>
</dbReference>
<keyword evidence="4 6" id="KW-1133">Transmembrane helix</keyword>
<keyword evidence="5 6" id="KW-0472">Membrane</keyword>
<sequence length="126" mass="13674">MQVISQWLALVVEGPGAEAFPPLSSPEFPFWHYLLKILVILGAMLGMLMLAVYLAKRFMPRYQSDHRLIKVLATHYLAPKQALILVAVGQETFLLASSAGQLSIIPLAHPKGETVLPPGPPPPPSG</sequence>
<dbReference type="InterPro" id="IPR022781">
    <property type="entry name" value="Flagellar_biosynth_FliO"/>
</dbReference>
<evidence type="ECO:0000313" key="7">
    <source>
        <dbReference type="EMBL" id="HGZ11761.1"/>
    </source>
</evidence>
<name>A0A7C5EPM0_9BACT</name>
<evidence type="ECO:0000256" key="3">
    <source>
        <dbReference type="ARBA" id="ARBA00022692"/>
    </source>
</evidence>
<dbReference type="GO" id="GO:0044781">
    <property type="term" value="P:bacterial-type flagellum organization"/>
    <property type="evidence" value="ECO:0007669"/>
    <property type="project" value="InterPro"/>
</dbReference>
<keyword evidence="2" id="KW-1003">Cell membrane</keyword>
<evidence type="ECO:0000256" key="2">
    <source>
        <dbReference type="ARBA" id="ARBA00022475"/>
    </source>
</evidence>
<evidence type="ECO:0008006" key="8">
    <source>
        <dbReference type="Google" id="ProtNLM"/>
    </source>
</evidence>
<keyword evidence="3 6" id="KW-0812">Transmembrane</keyword>
<feature type="transmembrane region" description="Helical" evidence="6">
    <location>
        <begin position="35"/>
        <end position="55"/>
    </location>
</feature>
<reference evidence="7" key="1">
    <citation type="journal article" date="2020" name="mSystems">
        <title>Genome- and Community-Level Interaction Insights into Carbon Utilization and Element Cycling Functions of Hydrothermarchaeota in Hydrothermal Sediment.</title>
        <authorList>
            <person name="Zhou Z."/>
            <person name="Liu Y."/>
            <person name="Xu W."/>
            <person name="Pan J."/>
            <person name="Luo Z.H."/>
            <person name="Li M."/>
        </authorList>
    </citation>
    <scope>NUCLEOTIDE SEQUENCE [LARGE SCALE GENOMIC DNA]</scope>
    <source>
        <strain evidence="7">SpSt-853</strain>
    </source>
</reference>
<evidence type="ECO:0000256" key="6">
    <source>
        <dbReference type="SAM" id="Phobius"/>
    </source>
</evidence>